<evidence type="ECO:0000313" key="3">
    <source>
        <dbReference type="Proteomes" id="UP001597368"/>
    </source>
</evidence>
<protein>
    <submittedName>
        <fullName evidence="2">Uncharacterized protein</fullName>
    </submittedName>
</protein>
<comment type="caution">
    <text evidence="2">The sequence shown here is derived from an EMBL/GenBank/DDBJ whole genome shotgun (WGS) entry which is preliminary data.</text>
</comment>
<reference evidence="3" key="1">
    <citation type="journal article" date="2019" name="Int. J. Syst. Evol. Microbiol.">
        <title>The Global Catalogue of Microorganisms (GCM) 10K type strain sequencing project: providing services to taxonomists for standard genome sequencing and annotation.</title>
        <authorList>
            <consortium name="The Broad Institute Genomics Platform"/>
            <consortium name="The Broad Institute Genome Sequencing Center for Infectious Disease"/>
            <person name="Wu L."/>
            <person name="Ma J."/>
        </authorList>
    </citation>
    <scope>NUCLEOTIDE SEQUENCE [LARGE SCALE GENOMIC DNA]</scope>
    <source>
        <strain evidence="3">ICMP 6774ER</strain>
    </source>
</reference>
<feature type="region of interest" description="Disordered" evidence="1">
    <location>
        <begin position="1"/>
        <end position="29"/>
    </location>
</feature>
<evidence type="ECO:0000313" key="2">
    <source>
        <dbReference type="EMBL" id="MFD1936591.1"/>
    </source>
</evidence>
<name>A0ABW4T4I7_9ACTN</name>
<dbReference type="EMBL" id="JBHUFV010000051">
    <property type="protein sequence ID" value="MFD1936591.1"/>
    <property type="molecule type" value="Genomic_DNA"/>
</dbReference>
<keyword evidence="3" id="KW-1185">Reference proteome</keyword>
<dbReference type="RefSeq" id="WP_379577013.1">
    <property type="nucleotide sequence ID" value="NZ_JBHUFV010000051.1"/>
</dbReference>
<accession>A0ABW4T4I7</accession>
<organism evidence="2 3">
    <name type="scientific">Nonomuraea mangrovi</name>
    <dbReference type="NCBI Taxonomy" id="2316207"/>
    <lineage>
        <taxon>Bacteria</taxon>
        <taxon>Bacillati</taxon>
        <taxon>Actinomycetota</taxon>
        <taxon>Actinomycetes</taxon>
        <taxon>Streptosporangiales</taxon>
        <taxon>Streptosporangiaceae</taxon>
        <taxon>Nonomuraea</taxon>
    </lineage>
</organism>
<proteinExistence type="predicted"/>
<sequence>MGAKAADVGPPTGHEGGQAAEAEPPTGWESEIGDLARSLTRGVVRDR</sequence>
<dbReference type="Proteomes" id="UP001597368">
    <property type="component" value="Unassembled WGS sequence"/>
</dbReference>
<gene>
    <name evidence="2" type="ORF">ACFSKW_34475</name>
</gene>
<evidence type="ECO:0000256" key="1">
    <source>
        <dbReference type="SAM" id="MobiDB-lite"/>
    </source>
</evidence>